<accession>A0A2M9ZYE7</accession>
<dbReference type="OrthoDB" id="5289528at2"/>
<feature type="domain" description="HTH HARE-type" evidence="2">
    <location>
        <begin position="5"/>
        <end position="80"/>
    </location>
</feature>
<dbReference type="GO" id="GO:0006355">
    <property type="term" value="P:regulation of DNA-templated transcription"/>
    <property type="evidence" value="ECO:0007669"/>
    <property type="project" value="InterPro"/>
</dbReference>
<comment type="caution">
    <text evidence="3">The sequence shown here is derived from an EMBL/GenBank/DDBJ whole genome shotgun (WGS) entry which is preliminary data.</text>
</comment>
<dbReference type="PROSITE" id="PS51913">
    <property type="entry name" value="HTH_HARE"/>
    <property type="match status" value="1"/>
</dbReference>
<evidence type="ECO:0000313" key="4">
    <source>
        <dbReference type="Proteomes" id="UP000231843"/>
    </source>
</evidence>
<keyword evidence="4" id="KW-1185">Reference proteome</keyword>
<evidence type="ECO:0000259" key="2">
    <source>
        <dbReference type="PROSITE" id="PS51913"/>
    </source>
</evidence>
<dbReference type="InterPro" id="IPR007759">
    <property type="entry name" value="Asxl_HARE-HTH"/>
</dbReference>
<dbReference type="EMBL" id="NPEA01000005">
    <property type="protein sequence ID" value="PJZ76943.1"/>
    <property type="molecule type" value="Genomic_DNA"/>
</dbReference>
<dbReference type="AlphaFoldDB" id="A0A2M9ZYE7"/>
<evidence type="ECO:0000256" key="1">
    <source>
        <dbReference type="ARBA" id="ARBA00023163"/>
    </source>
</evidence>
<evidence type="ECO:0000313" key="3">
    <source>
        <dbReference type="EMBL" id="PJZ76943.1"/>
    </source>
</evidence>
<reference evidence="3 4" key="1">
    <citation type="submission" date="2017-07" db="EMBL/GenBank/DDBJ databases">
        <title>Leptospira spp. isolated from tropical soils.</title>
        <authorList>
            <person name="Thibeaux R."/>
            <person name="Iraola G."/>
            <person name="Ferres I."/>
            <person name="Bierque E."/>
            <person name="Girault D."/>
            <person name="Soupe-Gilbert M.-E."/>
            <person name="Picardeau M."/>
            <person name="Goarant C."/>
        </authorList>
    </citation>
    <scope>NUCLEOTIDE SEQUENCE [LARGE SCALE GENOMIC DNA]</scope>
    <source>
        <strain evidence="3 4">ES4-C-A1</strain>
    </source>
</reference>
<proteinExistence type="predicted"/>
<dbReference type="Proteomes" id="UP000231843">
    <property type="component" value="Unassembled WGS sequence"/>
</dbReference>
<organism evidence="3 4">
    <name type="scientific">Leptospira neocaledonica</name>
    <dbReference type="NCBI Taxonomy" id="2023192"/>
    <lineage>
        <taxon>Bacteria</taxon>
        <taxon>Pseudomonadati</taxon>
        <taxon>Spirochaetota</taxon>
        <taxon>Spirochaetia</taxon>
        <taxon>Leptospirales</taxon>
        <taxon>Leptospiraceae</taxon>
        <taxon>Leptospira</taxon>
    </lineage>
</organism>
<name>A0A2M9ZYE7_9LEPT</name>
<keyword evidence="1" id="KW-0804">Transcription</keyword>
<sequence length="247" mass="28259">MSDSLSFLELAEKALSETREPMTVTEIWDFAKKKKLKTNSLGKTPLNSLSSSIYVDIKNNPKTILKQVSKRPARFALTEWGEVFVDQSFKLQSIYLEDDNTPQKERELHPNLARFIYSNSHFKAYVKTIYHEVSLKAKRGANRWLHPDIVGVRFAFEEYEPETLILQKLMGASDCTLYSFEMKVNLHFGNLREAYFQAVSNSSWANEGYLVAVNFEEDPDLMDELARLSKAFGIGVLKLDPTTPEAC</sequence>
<dbReference type="RefSeq" id="WP_100768307.1">
    <property type="nucleotide sequence ID" value="NZ_NPEA01000005.1"/>
</dbReference>
<protein>
    <recommendedName>
        <fullName evidence="2">HTH HARE-type domain-containing protein</fullName>
    </recommendedName>
</protein>
<gene>
    <name evidence="3" type="ORF">CH365_09225</name>
</gene>
<dbReference type="Pfam" id="PF05066">
    <property type="entry name" value="HARE-HTH"/>
    <property type="match status" value="1"/>
</dbReference>